<evidence type="ECO:0000313" key="1">
    <source>
        <dbReference type="Proteomes" id="UP000095285"/>
    </source>
</evidence>
<organism evidence="1 2">
    <name type="scientific">Loa loa</name>
    <name type="common">Eye worm</name>
    <name type="synonym">Filaria loa</name>
    <dbReference type="NCBI Taxonomy" id="7209"/>
    <lineage>
        <taxon>Eukaryota</taxon>
        <taxon>Metazoa</taxon>
        <taxon>Ecdysozoa</taxon>
        <taxon>Nematoda</taxon>
        <taxon>Chromadorea</taxon>
        <taxon>Rhabditida</taxon>
        <taxon>Spirurina</taxon>
        <taxon>Spiruromorpha</taxon>
        <taxon>Filarioidea</taxon>
        <taxon>Onchocercidae</taxon>
        <taxon>Loa</taxon>
    </lineage>
</organism>
<dbReference type="WBParaSite" id="EN70_152">
    <property type="protein sequence ID" value="EN70_152"/>
    <property type="gene ID" value="EN70_152"/>
</dbReference>
<reference evidence="2" key="2">
    <citation type="submission" date="2016-11" db="UniProtKB">
        <authorList>
            <consortium name="WormBaseParasite"/>
        </authorList>
    </citation>
    <scope>IDENTIFICATION</scope>
</reference>
<name>A0A1I7VE09_LOALO</name>
<protein>
    <submittedName>
        <fullName evidence="2">Transposase</fullName>
    </submittedName>
</protein>
<keyword evidence="1" id="KW-1185">Reference proteome</keyword>
<evidence type="ECO:0000313" key="2">
    <source>
        <dbReference type="WBParaSite" id="EN70_152"/>
    </source>
</evidence>
<proteinExistence type="predicted"/>
<sequence length="161" mass="18363">MNCNTSTNTFYSALLHGQPMKLMDLRWTKQFESRSYEKSEAKGKRPSIVFAEVTLKYSYTHIYHFRLFKSAGEYCLPHIQKQTKWNQQQRSDIASNVWKIWISDLVCSGDSDDSEMLSLLKPYYSLNEMGSMAIGSIGASISGGIEPAGNKHGYISRPFEK</sequence>
<dbReference type="Proteomes" id="UP000095285">
    <property type="component" value="Unassembled WGS sequence"/>
</dbReference>
<reference evidence="1" key="1">
    <citation type="submission" date="2012-04" db="EMBL/GenBank/DDBJ databases">
        <title>The Genome Sequence of Loa loa.</title>
        <authorList>
            <consortium name="The Broad Institute Genome Sequencing Platform"/>
            <consortium name="Broad Institute Genome Sequencing Center for Infectious Disease"/>
            <person name="Nutman T.B."/>
            <person name="Fink D.L."/>
            <person name="Russ C."/>
            <person name="Young S."/>
            <person name="Zeng Q."/>
            <person name="Gargeya S."/>
            <person name="Alvarado L."/>
            <person name="Berlin A."/>
            <person name="Chapman S.B."/>
            <person name="Chen Z."/>
            <person name="Freedman E."/>
            <person name="Gellesch M."/>
            <person name="Goldberg J."/>
            <person name="Griggs A."/>
            <person name="Gujja S."/>
            <person name="Heilman E.R."/>
            <person name="Heiman D."/>
            <person name="Howarth C."/>
            <person name="Mehta T."/>
            <person name="Neiman D."/>
            <person name="Pearson M."/>
            <person name="Roberts A."/>
            <person name="Saif S."/>
            <person name="Shea T."/>
            <person name="Shenoy N."/>
            <person name="Sisk P."/>
            <person name="Stolte C."/>
            <person name="Sykes S."/>
            <person name="White J."/>
            <person name="Yandava C."/>
            <person name="Haas B."/>
            <person name="Henn M.R."/>
            <person name="Nusbaum C."/>
            <person name="Birren B."/>
        </authorList>
    </citation>
    <scope>NUCLEOTIDE SEQUENCE [LARGE SCALE GENOMIC DNA]</scope>
</reference>
<accession>A0A1I7VE09</accession>
<dbReference type="AlphaFoldDB" id="A0A1I7VE09"/>